<dbReference type="Pfam" id="PF01381">
    <property type="entry name" value="HTH_3"/>
    <property type="match status" value="1"/>
</dbReference>
<dbReference type="InterPro" id="IPR010982">
    <property type="entry name" value="Lambda_DNA-bd_dom_sf"/>
</dbReference>
<evidence type="ECO:0000259" key="1">
    <source>
        <dbReference type="PROSITE" id="PS50943"/>
    </source>
</evidence>
<gene>
    <name evidence="2" type="ORF">QA541_02900</name>
</gene>
<accession>A0AAU6RAY9</accession>
<sequence length="70" mass="7994">MKHWQLYIKRKELGKSQGDIAKMLGISTGRYQLKETLQAEFTLAECHKLAKYFDTTLDELFPSDAISEAG</sequence>
<dbReference type="InterPro" id="IPR001387">
    <property type="entry name" value="Cro/C1-type_HTH"/>
</dbReference>
<evidence type="ECO:0000313" key="2">
    <source>
        <dbReference type="EMBL" id="WZE67220.1"/>
    </source>
</evidence>
<dbReference type="AlphaFoldDB" id="A0AAU6RAY9"/>
<dbReference type="EMBL" id="CP124577">
    <property type="protein sequence ID" value="WZE67220.1"/>
    <property type="molecule type" value="Genomic_DNA"/>
</dbReference>
<feature type="domain" description="HTH cro/C1-type" evidence="1">
    <location>
        <begin position="6"/>
        <end position="60"/>
    </location>
</feature>
<organism evidence="2">
    <name type="scientific">Macrococcus psychrotolerans</name>
    <dbReference type="NCBI Taxonomy" id="3039389"/>
    <lineage>
        <taxon>Bacteria</taxon>
        <taxon>Bacillati</taxon>
        <taxon>Bacillota</taxon>
        <taxon>Bacilli</taxon>
        <taxon>Bacillales</taxon>
        <taxon>Staphylococcaceae</taxon>
        <taxon>Macrococcus</taxon>
    </lineage>
</organism>
<dbReference type="SMART" id="SM00530">
    <property type="entry name" value="HTH_XRE"/>
    <property type="match status" value="1"/>
</dbReference>
<dbReference type="Gene3D" id="1.10.260.40">
    <property type="entry name" value="lambda repressor-like DNA-binding domains"/>
    <property type="match status" value="1"/>
</dbReference>
<reference evidence="2" key="1">
    <citation type="submission" date="2023-04" db="EMBL/GenBank/DDBJ databases">
        <title>Macrococci isolated from food, foodproducing animals, and human clinical materials.</title>
        <authorList>
            <person name="Maslanova I."/>
            <person name="Svec P."/>
            <person name="Sedlacek I."/>
            <person name="Novakova D."/>
            <person name="Keller J.E."/>
            <person name="Schwendener S."/>
            <person name="Finstrlova A."/>
            <person name="Botka T."/>
            <person name="Kovarovic V."/>
            <person name="Petras P."/>
            <person name="Perreten V."/>
            <person name="Pantucek R."/>
        </authorList>
    </citation>
    <scope>NUCLEOTIDE SEQUENCE</scope>
    <source>
        <strain evidence="2">NRL/St 21/332</strain>
    </source>
</reference>
<dbReference type="GO" id="GO:0003677">
    <property type="term" value="F:DNA binding"/>
    <property type="evidence" value="ECO:0007669"/>
    <property type="project" value="InterPro"/>
</dbReference>
<dbReference type="PROSITE" id="PS50943">
    <property type="entry name" value="HTH_CROC1"/>
    <property type="match status" value="1"/>
</dbReference>
<protein>
    <submittedName>
        <fullName evidence="2">Helix-turn-helix transcriptional regulator</fullName>
    </submittedName>
</protein>
<dbReference type="SUPFAM" id="SSF47413">
    <property type="entry name" value="lambda repressor-like DNA-binding domains"/>
    <property type="match status" value="1"/>
</dbReference>
<proteinExistence type="predicted"/>
<dbReference type="CDD" id="cd00093">
    <property type="entry name" value="HTH_XRE"/>
    <property type="match status" value="1"/>
</dbReference>
<name>A0AAU6RAY9_9STAP</name>
<dbReference type="RefSeq" id="WP_420494248.1">
    <property type="nucleotide sequence ID" value="NZ_CP124577.1"/>
</dbReference>